<comment type="caution">
    <text evidence="1">The sequence shown here is derived from an EMBL/GenBank/DDBJ whole genome shotgun (WGS) entry which is preliminary data.</text>
</comment>
<proteinExistence type="predicted"/>
<protein>
    <submittedName>
        <fullName evidence="1">Uncharacterized protein</fullName>
    </submittedName>
</protein>
<gene>
    <name evidence="1" type="ORF">SPARVUS_LOCUS3417226</name>
</gene>
<reference evidence="1" key="1">
    <citation type="submission" date="2023-05" db="EMBL/GenBank/DDBJ databases">
        <authorList>
            <person name="Stuckert A."/>
        </authorList>
    </citation>
    <scope>NUCLEOTIDE SEQUENCE</scope>
</reference>
<organism evidence="1 2">
    <name type="scientific">Staurois parvus</name>
    <dbReference type="NCBI Taxonomy" id="386267"/>
    <lineage>
        <taxon>Eukaryota</taxon>
        <taxon>Metazoa</taxon>
        <taxon>Chordata</taxon>
        <taxon>Craniata</taxon>
        <taxon>Vertebrata</taxon>
        <taxon>Euteleostomi</taxon>
        <taxon>Amphibia</taxon>
        <taxon>Batrachia</taxon>
        <taxon>Anura</taxon>
        <taxon>Neobatrachia</taxon>
        <taxon>Ranoidea</taxon>
        <taxon>Ranidae</taxon>
        <taxon>Staurois</taxon>
    </lineage>
</organism>
<evidence type="ECO:0000313" key="2">
    <source>
        <dbReference type="Proteomes" id="UP001162483"/>
    </source>
</evidence>
<dbReference type="Proteomes" id="UP001162483">
    <property type="component" value="Unassembled WGS sequence"/>
</dbReference>
<accession>A0ABN9BRJ4</accession>
<sequence length="39" mass="4385">MYFCLNFCYKILEISDFSHSLMCANKAALLILKGSSDGH</sequence>
<keyword evidence="2" id="KW-1185">Reference proteome</keyword>
<evidence type="ECO:0000313" key="1">
    <source>
        <dbReference type="EMBL" id="CAI9549887.1"/>
    </source>
</evidence>
<name>A0ABN9BRJ4_9NEOB</name>
<dbReference type="EMBL" id="CATNWA010005372">
    <property type="protein sequence ID" value="CAI9549887.1"/>
    <property type="molecule type" value="Genomic_DNA"/>
</dbReference>